<dbReference type="SUPFAM" id="SSF53613">
    <property type="entry name" value="Ribokinase-like"/>
    <property type="match status" value="1"/>
</dbReference>
<organism evidence="4 5">
    <name type="scientific">Streptomyces sp. 900105755</name>
    <dbReference type="NCBI Taxonomy" id="3154389"/>
    <lineage>
        <taxon>Bacteria</taxon>
        <taxon>Bacillati</taxon>
        <taxon>Actinomycetota</taxon>
        <taxon>Actinomycetes</taxon>
        <taxon>Kitasatosporales</taxon>
        <taxon>Streptomycetaceae</taxon>
        <taxon>Streptomyces</taxon>
    </lineage>
</organism>
<dbReference type="PANTHER" id="PTHR42774">
    <property type="entry name" value="PHOSPHOTRANSFERASE SYSTEM TRANSPORT PROTEIN"/>
    <property type="match status" value="1"/>
</dbReference>
<accession>A0ABV1TSR2</accession>
<dbReference type="PROSITE" id="PS00584">
    <property type="entry name" value="PFKB_KINASES_2"/>
    <property type="match status" value="1"/>
</dbReference>
<dbReference type="GO" id="GO:0016301">
    <property type="term" value="F:kinase activity"/>
    <property type="evidence" value="ECO:0007669"/>
    <property type="project" value="UniProtKB-KW"/>
</dbReference>
<dbReference type="InterPro" id="IPR029056">
    <property type="entry name" value="Ribokinase-like"/>
</dbReference>
<evidence type="ECO:0000313" key="4">
    <source>
        <dbReference type="EMBL" id="MER6273071.1"/>
    </source>
</evidence>
<evidence type="ECO:0000256" key="1">
    <source>
        <dbReference type="ARBA" id="ARBA00022679"/>
    </source>
</evidence>
<protein>
    <submittedName>
        <fullName evidence="4">PfkB family carbohydrate kinase</fullName>
    </submittedName>
</protein>
<name>A0ABV1TSR2_9ACTN</name>
<dbReference type="PANTHER" id="PTHR42774:SF3">
    <property type="entry name" value="KETOHEXOKINASE"/>
    <property type="match status" value="1"/>
</dbReference>
<dbReference type="InterPro" id="IPR052562">
    <property type="entry name" value="Ketohexokinase-related"/>
</dbReference>
<dbReference type="Proteomes" id="UP001490365">
    <property type="component" value="Unassembled WGS sequence"/>
</dbReference>
<keyword evidence="5" id="KW-1185">Reference proteome</keyword>
<evidence type="ECO:0000259" key="3">
    <source>
        <dbReference type="Pfam" id="PF00294"/>
    </source>
</evidence>
<sequence>MAGRRPAGLFVGLCTLDVIQLVDHVPGPDEKLTARDQVVTAGGPATGAAVAFGRLGGRPRLLTGLGSHPLALGVRADLDALGVRVTDLAAGRGQPPAVSSILVTEATGERAVASVNATGQRLRAPAGLAELVESCDIAEFDGHHMDLAVEVAHAARAAGRPTLLDGGSWKDGTERLLASTDVAVCSADFHPPGTASPAETLEFLRDHGVTWAAVTGGAAPIMWAGPGGGGAVDVPETRVVDTLGAGDVLHGALAHQLSGPGPLDGPAFAEALARAAEVASRACASFGTRAWLTAD</sequence>
<keyword evidence="1" id="KW-0808">Transferase</keyword>
<dbReference type="EMBL" id="JBEOZM010000027">
    <property type="protein sequence ID" value="MER6273071.1"/>
    <property type="molecule type" value="Genomic_DNA"/>
</dbReference>
<proteinExistence type="predicted"/>
<reference evidence="4 5" key="1">
    <citation type="submission" date="2024-06" db="EMBL/GenBank/DDBJ databases">
        <title>The Natural Products Discovery Center: Release of the First 8490 Sequenced Strains for Exploring Actinobacteria Biosynthetic Diversity.</title>
        <authorList>
            <person name="Kalkreuter E."/>
            <person name="Kautsar S.A."/>
            <person name="Yang D."/>
            <person name="Bader C.D."/>
            <person name="Teijaro C.N."/>
            <person name="Fluegel L."/>
            <person name="Davis C.M."/>
            <person name="Simpson J.R."/>
            <person name="Lauterbach L."/>
            <person name="Steele A.D."/>
            <person name="Gui C."/>
            <person name="Meng S."/>
            <person name="Li G."/>
            <person name="Viehrig K."/>
            <person name="Ye F."/>
            <person name="Su P."/>
            <person name="Kiefer A.F."/>
            <person name="Nichols A."/>
            <person name="Cepeda A.J."/>
            <person name="Yan W."/>
            <person name="Fan B."/>
            <person name="Jiang Y."/>
            <person name="Adhikari A."/>
            <person name="Zheng C.-J."/>
            <person name="Schuster L."/>
            <person name="Cowan T.M."/>
            <person name="Smanski M.J."/>
            <person name="Chevrette M.G."/>
            <person name="De Carvalho L.P.S."/>
            <person name="Shen B."/>
        </authorList>
    </citation>
    <scope>NUCLEOTIDE SEQUENCE [LARGE SCALE GENOMIC DNA]</scope>
    <source>
        <strain evidence="4 5">NPDC001694</strain>
    </source>
</reference>
<dbReference type="Gene3D" id="3.40.1190.20">
    <property type="match status" value="1"/>
</dbReference>
<feature type="domain" description="Carbohydrate kinase PfkB" evidence="3">
    <location>
        <begin position="10"/>
        <end position="290"/>
    </location>
</feature>
<evidence type="ECO:0000313" key="5">
    <source>
        <dbReference type="Proteomes" id="UP001490365"/>
    </source>
</evidence>
<comment type="caution">
    <text evidence="4">The sequence shown here is derived from an EMBL/GenBank/DDBJ whole genome shotgun (WGS) entry which is preliminary data.</text>
</comment>
<dbReference type="Pfam" id="PF00294">
    <property type="entry name" value="PfkB"/>
    <property type="match status" value="1"/>
</dbReference>
<evidence type="ECO:0000256" key="2">
    <source>
        <dbReference type="ARBA" id="ARBA00022777"/>
    </source>
</evidence>
<keyword evidence="2 4" id="KW-0418">Kinase</keyword>
<gene>
    <name evidence="4" type="ORF">ABT211_38270</name>
</gene>
<dbReference type="RefSeq" id="WP_351961385.1">
    <property type="nucleotide sequence ID" value="NZ_JBEOZM010000027.1"/>
</dbReference>
<dbReference type="InterPro" id="IPR002173">
    <property type="entry name" value="Carboh/pur_kinase_PfkB_CS"/>
</dbReference>
<dbReference type="InterPro" id="IPR011611">
    <property type="entry name" value="PfkB_dom"/>
</dbReference>